<dbReference type="GO" id="GO:0007399">
    <property type="term" value="P:nervous system development"/>
    <property type="evidence" value="ECO:0007669"/>
    <property type="project" value="TreeGrafter"/>
</dbReference>
<dbReference type="GO" id="GO:0060271">
    <property type="term" value="P:cilium assembly"/>
    <property type="evidence" value="ECO:0007669"/>
    <property type="project" value="TreeGrafter"/>
</dbReference>
<dbReference type="Proteomes" id="UP000582659">
    <property type="component" value="Unassembled WGS sequence"/>
</dbReference>
<dbReference type="AlphaFoldDB" id="A0A1I7S2F6"/>
<keyword evidence="3" id="KW-0653">Protein transport</keyword>
<dbReference type="InterPro" id="IPR051519">
    <property type="entry name" value="PDE6D_unc-119_myristoyl-bd"/>
</dbReference>
<reference evidence="7" key="2">
    <citation type="submission" date="2020-09" db="EMBL/GenBank/DDBJ databases">
        <authorList>
            <person name="Kikuchi T."/>
        </authorList>
    </citation>
    <scope>NUCLEOTIDE SEQUENCE</scope>
    <source>
        <strain evidence="7">Ka4C1</strain>
    </source>
</reference>
<dbReference type="EMBL" id="CAJFDI010000004">
    <property type="protein sequence ID" value="CAD5225455.1"/>
    <property type="molecule type" value="Genomic_DNA"/>
</dbReference>
<keyword evidence="4" id="KW-0446">Lipid-binding</keyword>
<evidence type="ECO:0000313" key="9">
    <source>
        <dbReference type="Proteomes" id="UP000659654"/>
    </source>
</evidence>
<keyword evidence="2" id="KW-0813">Transport</keyword>
<dbReference type="Gene3D" id="2.70.50.40">
    <property type="entry name" value="GMP phosphodiesterase, delta subunit"/>
    <property type="match status" value="1"/>
</dbReference>
<proteinExistence type="inferred from homology"/>
<dbReference type="FunFam" id="2.70.50.40:FF:000003">
    <property type="entry name" value="UNC119 homologue, putative"/>
    <property type="match status" value="1"/>
</dbReference>
<dbReference type="Proteomes" id="UP000659654">
    <property type="component" value="Unassembled WGS sequence"/>
</dbReference>
<dbReference type="PANTHER" id="PTHR12951:SF1">
    <property type="entry name" value="PROTEIN UNC-119 HOMOLOG"/>
    <property type="match status" value="1"/>
</dbReference>
<dbReference type="SUPFAM" id="SSF81296">
    <property type="entry name" value="E set domains"/>
    <property type="match status" value="1"/>
</dbReference>
<evidence type="ECO:0000256" key="3">
    <source>
        <dbReference type="ARBA" id="ARBA00022927"/>
    </source>
</evidence>
<dbReference type="WBParaSite" id="BXY_0718500.1">
    <property type="protein sequence ID" value="BXY_0718500.1"/>
    <property type="gene ID" value="BXY_0718500"/>
</dbReference>
<evidence type="ECO:0000256" key="1">
    <source>
        <dbReference type="ARBA" id="ARBA00008102"/>
    </source>
</evidence>
<feature type="region of interest" description="Disordered" evidence="5">
    <location>
        <begin position="92"/>
        <end position="113"/>
    </location>
</feature>
<dbReference type="eggNOG" id="KOG4037">
    <property type="taxonomic scope" value="Eukaryota"/>
</dbReference>
<evidence type="ECO:0000313" key="8">
    <source>
        <dbReference type="Proteomes" id="UP000095284"/>
    </source>
</evidence>
<dbReference type="InterPro" id="IPR037036">
    <property type="entry name" value="PDED_dom_sf"/>
</dbReference>
<evidence type="ECO:0000256" key="5">
    <source>
        <dbReference type="SAM" id="MobiDB-lite"/>
    </source>
</evidence>
<evidence type="ECO:0000313" key="7">
    <source>
        <dbReference type="EMBL" id="CAD5225455.1"/>
    </source>
</evidence>
<dbReference type="EMBL" id="CAJFCV020000004">
    <property type="protein sequence ID" value="CAG9114588.1"/>
    <property type="molecule type" value="Genomic_DNA"/>
</dbReference>
<sequence length="233" mass="27416">MMSTSPQSQQPAQRSCKITTAPIGEPITEEQLKLKDHITPDDVLRLRRITEGFLCRSEDNVYDIEFTKFRIRDIDTDTILFEINKPTLEELSALEAEEDDEADLKEEEKTDEAPPFSPRFIRYYFKPSFLQLKNVGATMEFSVGDMPVNKFRMIERHYFRETLLKSFDFEFGFCIPHSKNTCEHIYHIPQLSDEMMKEMIQNPFETRSDSFYFVDDRLIMHNKAAYAYDANAM</sequence>
<dbReference type="OrthoDB" id="10248777at2759"/>
<accession>A0A1I7S2F6</accession>
<gene>
    <name evidence="7" type="ORF">BXYJ_LOCUS8553</name>
</gene>
<dbReference type="GO" id="GO:0042953">
    <property type="term" value="P:lipoprotein transport"/>
    <property type="evidence" value="ECO:0007669"/>
    <property type="project" value="TreeGrafter"/>
</dbReference>
<feature type="domain" description="GMP phosphodiesterase delta subunit" evidence="6">
    <location>
        <begin position="58"/>
        <end position="228"/>
    </location>
</feature>
<dbReference type="InterPro" id="IPR014756">
    <property type="entry name" value="Ig_E-set"/>
</dbReference>
<dbReference type="GO" id="GO:0008289">
    <property type="term" value="F:lipid binding"/>
    <property type="evidence" value="ECO:0007669"/>
    <property type="project" value="UniProtKB-KW"/>
</dbReference>
<evidence type="ECO:0000313" key="10">
    <source>
        <dbReference type="WBParaSite" id="BXY_0718500.1"/>
    </source>
</evidence>
<dbReference type="PANTHER" id="PTHR12951">
    <property type="entry name" value="RETINAL PROTEIN 4"/>
    <property type="match status" value="1"/>
</dbReference>
<dbReference type="GO" id="GO:0005929">
    <property type="term" value="C:cilium"/>
    <property type="evidence" value="ECO:0007669"/>
    <property type="project" value="TreeGrafter"/>
</dbReference>
<evidence type="ECO:0000259" key="6">
    <source>
        <dbReference type="Pfam" id="PF05351"/>
    </source>
</evidence>
<keyword evidence="9" id="KW-1185">Reference proteome</keyword>
<reference evidence="10" key="1">
    <citation type="submission" date="2016-11" db="UniProtKB">
        <authorList>
            <consortium name="WormBaseParasite"/>
        </authorList>
    </citation>
    <scope>IDENTIFICATION</scope>
</reference>
<evidence type="ECO:0000256" key="2">
    <source>
        <dbReference type="ARBA" id="ARBA00022448"/>
    </source>
</evidence>
<name>A0A1I7S2F6_BURXY</name>
<dbReference type="Proteomes" id="UP000095284">
    <property type="component" value="Unplaced"/>
</dbReference>
<comment type="similarity">
    <text evidence="1">Belongs to the PDE6D/unc-119 family.</text>
</comment>
<organism evidence="8 10">
    <name type="scientific">Bursaphelenchus xylophilus</name>
    <name type="common">Pinewood nematode worm</name>
    <name type="synonym">Aphelenchoides xylophilus</name>
    <dbReference type="NCBI Taxonomy" id="6326"/>
    <lineage>
        <taxon>Eukaryota</taxon>
        <taxon>Metazoa</taxon>
        <taxon>Ecdysozoa</taxon>
        <taxon>Nematoda</taxon>
        <taxon>Chromadorea</taxon>
        <taxon>Rhabditida</taxon>
        <taxon>Tylenchina</taxon>
        <taxon>Tylenchomorpha</taxon>
        <taxon>Aphelenchoidea</taxon>
        <taxon>Aphelenchoididae</taxon>
        <taxon>Bursaphelenchus</taxon>
    </lineage>
</organism>
<feature type="compositionally biased region" description="Acidic residues" evidence="5">
    <location>
        <begin position="95"/>
        <end position="105"/>
    </location>
</feature>
<dbReference type="InterPro" id="IPR008015">
    <property type="entry name" value="PDED_dom"/>
</dbReference>
<protein>
    <submittedName>
        <fullName evidence="7">(pine wood nematode) hypothetical protein</fullName>
    </submittedName>
    <submittedName>
        <fullName evidence="10">GMP_PDE_delta domain-containing protein</fullName>
    </submittedName>
</protein>
<evidence type="ECO:0000256" key="4">
    <source>
        <dbReference type="ARBA" id="ARBA00023121"/>
    </source>
</evidence>
<dbReference type="Pfam" id="PF05351">
    <property type="entry name" value="GMP_PDE_delta"/>
    <property type="match status" value="1"/>
</dbReference>